<reference evidence="4 5" key="1">
    <citation type="submission" date="2016-10" db="EMBL/GenBank/DDBJ databases">
        <authorList>
            <person name="de Groot N.N."/>
        </authorList>
    </citation>
    <scope>NUCLEOTIDE SEQUENCE [LARGE SCALE GENOMIC DNA]</scope>
    <source>
        <strain evidence="4 5">CCM7597</strain>
    </source>
</reference>
<evidence type="ECO:0000313" key="4">
    <source>
        <dbReference type="EMBL" id="SEA77433.1"/>
    </source>
</evidence>
<dbReference type="Gene3D" id="3.40.630.40">
    <property type="entry name" value="Zn-dependent exopeptidases"/>
    <property type="match status" value="1"/>
</dbReference>
<dbReference type="Pfam" id="PF08239">
    <property type="entry name" value="SH3_3"/>
    <property type="match status" value="2"/>
</dbReference>
<keyword evidence="5" id="KW-1185">Reference proteome</keyword>
<organism evidence="4 5">
    <name type="scientific">Thalassobacillus cyri</name>
    <dbReference type="NCBI Taxonomy" id="571932"/>
    <lineage>
        <taxon>Bacteria</taxon>
        <taxon>Bacillati</taxon>
        <taxon>Bacillota</taxon>
        <taxon>Bacilli</taxon>
        <taxon>Bacillales</taxon>
        <taxon>Bacillaceae</taxon>
        <taxon>Thalassobacillus</taxon>
    </lineage>
</organism>
<keyword evidence="1" id="KW-0378">Hydrolase</keyword>
<keyword evidence="2" id="KW-0961">Cell wall biogenesis/degradation</keyword>
<dbReference type="PROSITE" id="PS51781">
    <property type="entry name" value="SH3B"/>
    <property type="match status" value="2"/>
</dbReference>
<evidence type="ECO:0000259" key="3">
    <source>
        <dbReference type="PROSITE" id="PS51781"/>
    </source>
</evidence>
<dbReference type="Proteomes" id="UP000198584">
    <property type="component" value="Unassembled WGS sequence"/>
</dbReference>
<evidence type="ECO:0000313" key="5">
    <source>
        <dbReference type="Proteomes" id="UP000198584"/>
    </source>
</evidence>
<gene>
    <name evidence="4" type="ORF">SAMN05421743_10847</name>
</gene>
<dbReference type="GO" id="GO:0008745">
    <property type="term" value="F:N-acetylmuramoyl-L-alanine amidase activity"/>
    <property type="evidence" value="ECO:0007669"/>
    <property type="project" value="InterPro"/>
</dbReference>
<evidence type="ECO:0000256" key="1">
    <source>
        <dbReference type="ARBA" id="ARBA00022801"/>
    </source>
</evidence>
<dbReference type="PANTHER" id="PTHR30404:SF0">
    <property type="entry name" value="N-ACETYLMURAMOYL-L-ALANINE AMIDASE AMIC"/>
    <property type="match status" value="1"/>
</dbReference>
<sequence length="303" mass="33456">MNAEVIGSYPNGEIIHVKDIKYGWAKVSYEGVTGWVASQYLFKTGSSGSQHTSQVTVGVDVANIRTGPSTDYKVITQATDEDVFPKLGESNGWVKIQLENGKHGWIAGWLVYASREKEQISERPLEGINIVLDAGHGGFDPGAIAVDGTPEKVFTLPTTERIAESMRNAGATVILTREKDRYLALEERVRISEAYYTHAFISVHYNASYYPSARGISTYYYQEPKGRNLASDIQARLNSTTSLQNDGIRHGNFHVLRENIGDAVLVELGFISNPHELKVVKSSDYQQSVAKAITQGVINHFSN</sequence>
<protein>
    <submittedName>
        <fullName evidence="4">N-acetylmuramoyl-L-alanine amidase</fullName>
    </submittedName>
</protein>
<dbReference type="SMART" id="SM00287">
    <property type="entry name" value="SH3b"/>
    <property type="match status" value="2"/>
</dbReference>
<name>A0A1H4DXB9_9BACI</name>
<evidence type="ECO:0000256" key="2">
    <source>
        <dbReference type="ARBA" id="ARBA00023316"/>
    </source>
</evidence>
<feature type="domain" description="SH3b" evidence="3">
    <location>
        <begin position="50"/>
        <end position="114"/>
    </location>
</feature>
<dbReference type="EMBL" id="FNQR01000008">
    <property type="protein sequence ID" value="SEA77433.1"/>
    <property type="molecule type" value="Genomic_DNA"/>
</dbReference>
<dbReference type="AlphaFoldDB" id="A0A1H4DXB9"/>
<proteinExistence type="predicted"/>
<accession>A0A1H4DXB9</accession>
<dbReference type="GO" id="GO:0030288">
    <property type="term" value="C:outer membrane-bounded periplasmic space"/>
    <property type="evidence" value="ECO:0007669"/>
    <property type="project" value="TreeGrafter"/>
</dbReference>
<dbReference type="InterPro" id="IPR050695">
    <property type="entry name" value="N-acetylmuramoyl_amidase_3"/>
</dbReference>
<dbReference type="Gene3D" id="2.30.30.40">
    <property type="entry name" value="SH3 Domains"/>
    <property type="match status" value="2"/>
</dbReference>
<dbReference type="GO" id="GO:0071555">
    <property type="term" value="P:cell wall organization"/>
    <property type="evidence" value="ECO:0007669"/>
    <property type="project" value="UniProtKB-KW"/>
</dbReference>
<dbReference type="CDD" id="cd02696">
    <property type="entry name" value="MurNAc-LAA"/>
    <property type="match status" value="1"/>
</dbReference>
<feature type="domain" description="SH3b" evidence="3">
    <location>
        <begin position="1"/>
        <end position="45"/>
    </location>
</feature>
<dbReference type="PANTHER" id="PTHR30404">
    <property type="entry name" value="N-ACETYLMURAMOYL-L-ALANINE AMIDASE"/>
    <property type="match status" value="1"/>
</dbReference>
<dbReference type="SUPFAM" id="SSF53187">
    <property type="entry name" value="Zn-dependent exopeptidases"/>
    <property type="match status" value="1"/>
</dbReference>
<dbReference type="STRING" id="571932.SAMN05421743_10847"/>
<dbReference type="InterPro" id="IPR003646">
    <property type="entry name" value="SH3-like_bac-type"/>
</dbReference>
<dbReference type="InterPro" id="IPR002508">
    <property type="entry name" value="MurNAc-LAA_cat"/>
</dbReference>
<dbReference type="GO" id="GO:0009253">
    <property type="term" value="P:peptidoglycan catabolic process"/>
    <property type="evidence" value="ECO:0007669"/>
    <property type="project" value="InterPro"/>
</dbReference>
<dbReference type="SMART" id="SM00646">
    <property type="entry name" value="Ami_3"/>
    <property type="match status" value="1"/>
</dbReference>
<dbReference type="Pfam" id="PF01520">
    <property type="entry name" value="Amidase_3"/>
    <property type="match status" value="1"/>
</dbReference>